<gene>
    <name evidence="1" type="ORF">B6D57_04245</name>
</gene>
<proteinExistence type="predicted"/>
<comment type="caution">
    <text evidence="1">The sequence shown here is derived from an EMBL/GenBank/DDBJ whole genome shotgun (WGS) entry which is preliminary data.</text>
</comment>
<dbReference type="Proteomes" id="UP000192611">
    <property type="component" value="Unassembled WGS sequence"/>
</dbReference>
<evidence type="ECO:0000313" key="2">
    <source>
        <dbReference type="Proteomes" id="UP000192611"/>
    </source>
</evidence>
<organism evidence="1 2">
    <name type="scientific">Candidatus Coatesbacteria bacterium 4484_99</name>
    <dbReference type="NCBI Taxonomy" id="1970774"/>
    <lineage>
        <taxon>Bacteria</taxon>
        <taxon>Candidatus Coatesiibacteriota</taxon>
    </lineage>
</organism>
<name>A0A1W9S053_9BACT</name>
<reference evidence="2" key="1">
    <citation type="submission" date="2017-03" db="EMBL/GenBank/DDBJ databases">
        <title>Novel pathways for hydrocarbon cycling and metabolic interdependencies in hydrothermal sediment communities.</title>
        <authorList>
            <person name="Dombrowski N."/>
            <person name="Seitz K."/>
            <person name="Teske A."/>
            <person name="Baker B."/>
        </authorList>
    </citation>
    <scope>NUCLEOTIDE SEQUENCE [LARGE SCALE GENOMIC DNA]</scope>
</reference>
<evidence type="ECO:0000313" key="1">
    <source>
        <dbReference type="EMBL" id="OQX90229.1"/>
    </source>
</evidence>
<dbReference type="AlphaFoldDB" id="A0A1W9S053"/>
<protein>
    <submittedName>
        <fullName evidence="1">Uncharacterized protein</fullName>
    </submittedName>
</protein>
<accession>A0A1W9S053</accession>
<sequence length="257" mass="29256">MRKSYFNNVIREAISLIFLNLLLITFSSTICCAGTDLVGVNEGDFMVTVKAGDEFSVGDEVEVVGLFRFTGPMGMIVKDDIDSKCRVHRRYFYLSEPVHDMVAGFLVDGLPMKATLRIEEVGLYGYAYKAETVDSVILNDLFQDMVDRVRPEMVLPAVEENWCELTKRDLGEISVERYAKMTSDYQLPVDGYDQVGFFKLFSYIPDKGLLIFEGKGAKLPPFDDPQITRWLMLYPVFNIGEDKVVSIIYTIQGEFYE</sequence>
<dbReference type="EMBL" id="NATQ01000085">
    <property type="protein sequence ID" value="OQX90229.1"/>
    <property type="molecule type" value="Genomic_DNA"/>
</dbReference>